<evidence type="ECO:0000313" key="2">
    <source>
        <dbReference type="Proteomes" id="UP001056778"/>
    </source>
</evidence>
<accession>A0ACB9T913</accession>
<reference evidence="1" key="1">
    <citation type="submission" date="2022-04" db="EMBL/GenBank/DDBJ databases">
        <title>Chromosome-scale genome assembly of Holotrichia oblita Faldermann.</title>
        <authorList>
            <person name="Rongchong L."/>
        </authorList>
    </citation>
    <scope>NUCLEOTIDE SEQUENCE</scope>
    <source>
        <strain evidence="1">81SQS9</strain>
    </source>
</reference>
<gene>
    <name evidence="1" type="ORF">MML48_4g00002805</name>
</gene>
<dbReference type="EMBL" id="CM043018">
    <property type="protein sequence ID" value="KAI4463288.1"/>
    <property type="molecule type" value="Genomic_DNA"/>
</dbReference>
<keyword evidence="2" id="KW-1185">Reference proteome</keyword>
<evidence type="ECO:0000313" key="1">
    <source>
        <dbReference type="EMBL" id="KAI4463288.1"/>
    </source>
</evidence>
<dbReference type="Proteomes" id="UP001056778">
    <property type="component" value="Chromosome 4"/>
</dbReference>
<name>A0ACB9T913_HOLOL</name>
<protein>
    <submittedName>
        <fullName evidence="1">Cramped protein</fullName>
    </submittedName>
</protein>
<organism evidence="1 2">
    <name type="scientific">Holotrichia oblita</name>
    <name type="common">Chafer beetle</name>
    <dbReference type="NCBI Taxonomy" id="644536"/>
    <lineage>
        <taxon>Eukaryota</taxon>
        <taxon>Metazoa</taxon>
        <taxon>Ecdysozoa</taxon>
        <taxon>Arthropoda</taxon>
        <taxon>Hexapoda</taxon>
        <taxon>Insecta</taxon>
        <taxon>Pterygota</taxon>
        <taxon>Neoptera</taxon>
        <taxon>Endopterygota</taxon>
        <taxon>Coleoptera</taxon>
        <taxon>Polyphaga</taxon>
        <taxon>Scarabaeiformia</taxon>
        <taxon>Scarabaeidae</taxon>
        <taxon>Melolonthinae</taxon>
        <taxon>Holotrichia</taxon>
    </lineage>
</organism>
<sequence>MDVIRKNFRVCDSHFSPESRLVGRSGANLKADSIPTLYLPLQLAEVIDIAGTSSIKPSMVIELQSSSSTNTDAVSQPPENIPKISVKSKKDQREVRQRSKILSHVGVKQAAQLTPKARKLYNGFQDNGKSNRSLALADKAMVFMARGIHKKWKQPLAYYLNYGGMKADIIVKCLKDVVCEAKCIGLTVVGTICDQASPNVRAIQTLYQETNRECQLKGIENRYFGFLIDNTEIVPIYDPPHLLKGIRNNLFDNKCIFKWRNNKTETASWQDIRLLYELEEADQDFKMCNKLTDVHVNNSKKMKVSIAAQVLSQRVAALMRGLARLGPDHMPSSGLETSEFLFFMDKVFDSVNGTTVSFENGKTLRCAVSSTSNHNAFWVEAIKVFKSMKYFNKKQRTFVPPSVKNWIHTLEAFRYLWQKLHV</sequence>
<proteinExistence type="predicted"/>
<comment type="caution">
    <text evidence="1">The sequence shown here is derived from an EMBL/GenBank/DDBJ whole genome shotgun (WGS) entry which is preliminary data.</text>
</comment>